<comment type="caution">
    <text evidence="9">The sequence shown here is derived from an EMBL/GenBank/DDBJ whole genome shotgun (WGS) entry which is preliminary data.</text>
</comment>
<evidence type="ECO:0000259" key="8">
    <source>
        <dbReference type="PROSITE" id="PS50928"/>
    </source>
</evidence>
<evidence type="ECO:0000256" key="1">
    <source>
        <dbReference type="ARBA" id="ARBA00004651"/>
    </source>
</evidence>
<dbReference type="PANTHER" id="PTHR43744:SF12">
    <property type="entry name" value="ABC TRANSPORTER PERMEASE PROTEIN MG189-RELATED"/>
    <property type="match status" value="1"/>
</dbReference>
<evidence type="ECO:0000313" key="10">
    <source>
        <dbReference type="Proteomes" id="UP000824128"/>
    </source>
</evidence>
<feature type="transmembrane region" description="Helical" evidence="7">
    <location>
        <begin position="21"/>
        <end position="47"/>
    </location>
</feature>
<organism evidence="9 10">
    <name type="scientific">Candidatus Aphodomorpha intestinavium</name>
    <dbReference type="NCBI Taxonomy" id="2840672"/>
    <lineage>
        <taxon>Bacteria</taxon>
        <taxon>Bacillati</taxon>
        <taxon>Bacillota</taxon>
        <taxon>Clostridia</taxon>
        <taxon>Eubacteriales</taxon>
        <taxon>Candidatus Aphodomorpha</taxon>
    </lineage>
</organism>
<dbReference type="Proteomes" id="UP000824128">
    <property type="component" value="Unassembled WGS sequence"/>
</dbReference>
<feature type="transmembrane region" description="Helical" evidence="7">
    <location>
        <begin position="93"/>
        <end position="117"/>
    </location>
</feature>
<evidence type="ECO:0000256" key="6">
    <source>
        <dbReference type="ARBA" id="ARBA00023136"/>
    </source>
</evidence>
<dbReference type="CDD" id="cd06261">
    <property type="entry name" value="TM_PBP2"/>
    <property type="match status" value="1"/>
</dbReference>
<keyword evidence="3" id="KW-1003">Cell membrane</keyword>
<accession>A0A9D1STS4</accession>
<name>A0A9D1STS4_9FIRM</name>
<gene>
    <name evidence="9" type="ORF">IAD24_06955</name>
</gene>
<comment type="similarity">
    <text evidence="7">Belongs to the binding-protein-dependent transport system permease family.</text>
</comment>
<sequence length="295" mass="33729">MSQIKTMHARDVRAERARQTAVTAFVHVFYYAFLFFMALVVLFPFYWMLNSSLKSLMEYRMSVPTFWPQTLMWSNYAEAFNTANLGRLFLNTAYVGIISTILSLVITVLSAFAFARLEFKGRDVLFAALLATMMIPGELFTITNYSTVTNLGWMNTYTVLIVPFLVSVFYIYLLRQNFLQIPNELYLAAKVDGTSDFKYLWKVMIPLALPTLISITILKMMSAWNAYIWPRLVANDEAHRMITNGLRNAFTESTGDVNYPVQMAAVALVSAPLFLVFIFLRKYIMRGVSRSGIKG</sequence>
<keyword evidence="5 7" id="KW-1133">Transmembrane helix</keyword>
<evidence type="ECO:0000256" key="2">
    <source>
        <dbReference type="ARBA" id="ARBA00022448"/>
    </source>
</evidence>
<reference evidence="9" key="2">
    <citation type="journal article" date="2021" name="PeerJ">
        <title>Extensive microbial diversity within the chicken gut microbiome revealed by metagenomics and culture.</title>
        <authorList>
            <person name="Gilroy R."/>
            <person name="Ravi A."/>
            <person name="Getino M."/>
            <person name="Pursley I."/>
            <person name="Horton D.L."/>
            <person name="Alikhan N.F."/>
            <person name="Baker D."/>
            <person name="Gharbi K."/>
            <person name="Hall N."/>
            <person name="Watson M."/>
            <person name="Adriaenssens E.M."/>
            <person name="Foster-Nyarko E."/>
            <person name="Jarju S."/>
            <person name="Secka A."/>
            <person name="Antonio M."/>
            <person name="Oren A."/>
            <person name="Chaudhuri R.R."/>
            <person name="La Ragione R."/>
            <person name="Hildebrand F."/>
            <person name="Pallen M.J."/>
        </authorList>
    </citation>
    <scope>NUCLEOTIDE SEQUENCE</scope>
    <source>
        <strain evidence="9">ChiGjej2B2-16831</strain>
    </source>
</reference>
<dbReference type="PROSITE" id="PS50928">
    <property type="entry name" value="ABC_TM1"/>
    <property type="match status" value="1"/>
</dbReference>
<protein>
    <submittedName>
        <fullName evidence="9">Carbohydrate ABC transporter permease</fullName>
    </submittedName>
</protein>
<dbReference type="InterPro" id="IPR000515">
    <property type="entry name" value="MetI-like"/>
</dbReference>
<comment type="subcellular location">
    <subcellularLocation>
        <location evidence="1 7">Cell membrane</location>
        <topology evidence="1 7">Multi-pass membrane protein</topology>
    </subcellularLocation>
</comment>
<dbReference type="InterPro" id="IPR035906">
    <property type="entry name" value="MetI-like_sf"/>
</dbReference>
<keyword evidence="2 7" id="KW-0813">Transport</keyword>
<evidence type="ECO:0000256" key="7">
    <source>
        <dbReference type="RuleBase" id="RU363032"/>
    </source>
</evidence>
<proteinExistence type="inferred from homology"/>
<dbReference type="Pfam" id="PF00528">
    <property type="entry name" value="BPD_transp_1"/>
    <property type="match status" value="1"/>
</dbReference>
<feature type="transmembrane region" description="Helical" evidence="7">
    <location>
        <begin position="199"/>
        <end position="221"/>
    </location>
</feature>
<feature type="transmembrane region" description="Helical" evidence="7">
    <location>
        <begin position="124"/>
        <end position="142"/>
    </location>
</feature>
<evidence type="ECO:0000256" key="3">
    <source>
        <dbReference type="ARBA" id="ARBA00022475"/>
    </source>
</evidence>
<dbReference type="Gene3D" id="1.10.3720.10">
    <property type="entry name" value="MetI-like"/>
    <property type="match status" value="1"/>
</dbReference>
<feature type="transmembrane region" description="Helical" evidence="7">
    <location>
        <begin position="259"/>
        <end position="280"/>
    </location>
</feature>
<keyword evidence="6 7" id="KW-0472">Membrane</keyword>
<dbReference type="PANTHER" id="PTHR43744">
    <property type="entry name" value="ABC TRANSPORTER PERMEASE PROTEIN MG189-RELATED-RELATED"/>
    <property type="match status" value="1"/>
</dbReference>
<feature type="transmembrane region" description="Helical" evidence="7">
    <location>
        <begin position="154"/>
        <end position="173"/>
    </location>
</feature>
<dbReference type="AlphaFoldDB" id="A0A9D1STS4"/>
<evidence type="ECO:0000256" key="4">
    <source>
        <dbReference type="ARBA" id="ARBA00022692"/>
    </source>
</evidence>
<keyword evidence="4 7" id="KW-0812">Transmembrane</keyword>
<feature type="domain" description="ABC transmembrane type-1" evidence="8">
    <location>
        <begin position="89"/>
        <end position="280"/>
    </location>
</feature>
<evidence type="ECO:0000313" key="9">
    <source>
        <dbReference type="EMBL" id="HIU94884.1"/>
    </source>
</evidence>
<dbReference type="GO" id="GO:0005886">
    <property type="term" value="C:plasma membrane"/>
    <property type="evidence" value="ECO:0007669"/>
    <property type="project" value="UniProtKB-SubCell"/>
</dbReference>
<reference evidence="9" key="1">
    <citation type="submission" date="2020-10" db="EMBL/GenBank/DDBJ databases">
        <authorList>
            <person name="Gilroy R."/>
        </authorList>
    </citation>
    <scope>NUCLEOTIDE SEQUENCE</scope>
    <source>
        <strain evidence="9">ChiGjej2B2-16831</strain>
    </source>
</reference>
<dbReference type="SUPFAM" id="SSF161098">
    <property type="entry name" value="MetI-like"/>
    <property type="match status" value="1"/>
</dbReference>
<evidence type="ECO:0000256" key="5">
    <source>
        <dbReference type="ARBA" id="ARBA00022989"/>
    </source>
</evidence>
<dbReference type="GO" id="GO:0055085">
    <property type="term" value="P:transmembrane transport"/>
    <property type="evidence" value="ECO:0007669"/>
    <property type="project" value="InterPro"/>
</dbReference>
<dbReference type="EMBL" id="DVNZ01000223">
    <property type="protein sequence ID" value="HIU94884.1"/>
    <property type="molecule type" value="Genomic_DNA"/>
</dbReference>